<evidence type="ECO:0000313" key="8">
    <source>
        <dbReference type="Proteomes" id="UP001162734"/>
    </source>
</evidence>
<keyword evidence="2" id="KW-1003">Cell membrane</keyword>
<evidence type="ECO:0000313" key="7">
    <source>
        <dbReference type="EMBL" id="BDG09824.1"/>
    </source>
</evidence>
<proteinExistence type="predicted"/>
<organism evidence="7 8">
    <name type="scientific">Anaeromyxobacter paludicola</name>
    <dbReference type="NCBI Taxonomy" id="2918171"/>
    <lineage>
        <taxon>Bacteria</taxon>
        <taxon>Pseudomonadati</taxon>
        <taxon>Myxococcota</taxon>
        <taxon>Myxococcia</taxon>
        <taxon>Myxococcales</taxon>
        <taxon>Cystobacterineae</taxon>
        <taxon>Anaeromyxobacteraceae</taxon>
        <taxon>Anaeromyxobacter</taxon>
    </lineage>
</organism>
<feature type="transmembrane region" description="Helical" evidence="6">
    <location>
        <begin position="34"/>
        <end position="54"/>
    </location>
</feature>
<reference evidence="8" key="1">
    <citation type="journal article" date="2022" name="Int. J. Syst. Evol. Microbiol.">
        <title>Anaeromyxobacter oryzae sp. nov., Anaeromyxobacter diazotrophicus sp. nov. and Anaeromyxobacter paludicola sp. nov., isolated from paddy soils.</title>
        <authorList>
            <person name="Itoh H."/>
            <person name="Xu Z."/>
            <person name="Mise K."/>
            <person name="Masuda Y."/>
            <person name="Ushijima N."/>
            <person name="Hayakawa C."/>
            <person name="Shiratori Y."/>
            <person name="Senoo K."/>
        </authorList>
    </citation>
    <scope>NUCLEOTIDE SEQUENCE [LARGE SCALE GENOMIC DNA]</scope>
    <source>
        <strain evidence="8">Red630</strain>
    </source>
</reference>
<keyword evidence="8" id="KW-1185">Reference proteome</keyword>
<evidence type="ECO:0000256" key="3">
    <source>
        <dbReference type="ARBA" id="ARBA00022692"/>
    </source>
</evidence>
<evidence type="ECO:0000256" key="5">
    <source>
        <dbReference type="ARBA" id="ARBA00023136"/>
    </source>
</evidence>
<evidence type="ECO:0000256" key="4">
    <source>
        <dbReference type="ARBA" id="ARBA00022989"/>
    </source>
</evidence>
<feature type="transmembrane region" description="Helical" evidence="6">
    <location>
        <begin position="59"/>
        <end position="76"/>
    </location>
</feature>
<evidence type="ECO:0000256" key="6">
    <source>
        <dbReference type="SAM" id="Phobius"/>
    </source>
</evidence>
<gene>
    <name evidence="7" type="ORF">AMPC_29370</name>
</gene>
<dbReference type="Proteomes" id="UP001162734">
    <property type="component" value="Chromosome"/>
</dbReference>
<evidence type="ECO:0000256" key="2">
    <source>
        <dbReference type="ARBA" id="ARBA00022475"/>
    </source>
</evidence>
<dbReference type="PANTHER" id="PTHR30482:SF10">
    <property type="entry name" value="HIGH-AFFINITY BRANCHED-CHAIN AMINO ACID TRANSPORT PROTEIN BRAE"/>
    <property type="match status" value="1"/>
</dbReference>
<dbReference type="InterPro" id="IPR043428">
    <property type="entry name" value="LivM-like"/>
</dbReference>
<comment type="subcellular location">
    <subcellularLocation>
        <location evidence="1">Cell membrane</location>
        <topology evidence="1">Multi-pass membrane protein</topology>
    </subcellularLocation>
</comment>
<dbReference type="CDD" id="cd06581">
    <property type="entry name" value="TM_PBP1_LivM_like"/>
    <property type="match status" value="1"/>
</dbReference>
<keyword evidence="5 6" id="KW-0472">Membrane</keyword>
<keyword evidence="3 6" id="KW-0812">Transmembrane</keyword>
<feature type="transmembrane region" description="Helical" evidence="6">
    <location>
        <begin position="158"/>
        <end position="176"/>
    </location>
</feature>
<evidence type="ECO:0000256" key="1">
    <source>
        <dbReference type="ARBA" id="ARBA00004651"/>
    </source>
</evidence>
<feature type="transmembrane region" description="Helical" evidence="6">
    <location>
        <begin position="272"/>
        <end position="294"/>
    </location>
</feature>
<sequence length="329" mass="35300">MSKKLLAGYAVVAAALLAAPHLLDSYWLDVLNSVGLYALLALSLNLILGDAGLFNMGHAAFYAVGAYTGAIVSTRFELPILYAVPLAAVTAAIFAAVVARPVIHLRGDYLLIVTIGMGEIVRIALVNDVFGLTGGANGIFGIPRPVLFGHKIRKPEEFLYLIWGFVAATVFLFHRLEQSRFGRALNYLREDPVAAEGSGVNTARYKLMAFVLGAAWAGMAGSIYAAKMTIISPESFSFWESVVLFLIVILGGSGSIPGVLLGAALVVGLPEIFRGFATARMLVFGLVMMVMMVVRRQGLLPLRRMRFKPSDLKRAEAARAAQAPAEVAR</sequence>
<dbReference type="EMBL" id="AP025592">
    <property type="protein sequence ID" value="BDG09824.1"/>
    <property type="molecule type" value="Genomic_DNA"/>
</dbReference>
<feature type="transmembrane region" description="Helical" evidence="6">
    <location>
        <begin position="82"/>
        <end position="103"/>
    </location>
</feature>
<protein>
    <submittedName>
        <fullName evidence="7">Branched-chain amino acid ABC transporter permease</fullName>
    </submittedName>
</protein>
<keyword evidence="4 6" id="KW-1133">Transmembrane helix</keyword>
<dbReference type="InterPro" id="IPR001851">
    <property type="entry name" value="ABC_transp_permease"/>
</dbReference>
<feature type="transmembrane region" description="Helical" evidence="6">
    <location>
        <begin position="238"/>
        <end position="266"/>
    </location>
</feature>
<accession>A0ABM7XD70</accession>
<name>A0ABM7XD70_9BACT</name>
<dbReference type="PANTHER" id="PTHR30482">
    <property type="entry name" value="HIGH-AFFINITY BRANCHED-CHAIN AMINO ACID TRANSPORT SYSTEM PERMEASE"/>
    <property type="match status" value="1"/>
</dbReference>
<feature type="transmembrane region" description="Helical" evidence="6">
    <location>
        <begin position="207"/>
        <end position="226"/>
    </location>
</feature>
<dbReference type="Pfam" id="PF02653">
    <property type="entry name" value="BPD_transp_2"/>
    <property type="match status" value="1"/>
</dbReference>
<dbReference type="RefSeq" id="WP_248342226.1">
    <property type="nucleotide sequence ID" value="NZ_AP025592.1"/>
</dbReference>